<dbReference type="InterPro" id="IPR011990">
    <property type="entry name" value="TPR-like_helical_dom_sf"/>
</dbReference>
<organism evidence="1 2">
    <name type="scientific">Artemisia annua</name>
    <name type="common">Sweet wormwood</name>
    <dbReference type="NCBI Taxonomy" id="35608"/>
    <lineage>
        <taxon>Eukaryota</taxon>
        <taxon>Viridiplantae</taxon>
        <taxon>Streptophyta</taxon>
        <taxon>Embryophyta</taxon>
        <taxon>Tracheophyta</taxon>
        <taxon>Spermatophyta</taxon>
        <taxon>Magnoliopsida</taxon>
        <taxon>eudicotyledons</taxon>
        <taxon>Gunneridae</taxon>
        <taxon>Pentapetalae</taxon>
        <taxon>asterids</taxon>
        <taxon>campanulids</taxon>
        <taxon>Asterales</taxon>
        <taxon>Asteraceae</taxon>
        <taxon>Asteroideae</taxon>
        <taxon>Anthemideae</taxon>
        <taxon>Artemisiinae</taxon>
        <taxon>Artemisia</taxon>
    </lineage>
</organism>
<reference evidence="1 2" key="1">
    <citation type="journal article" date="2018" name="Mol. Plant">
        <title>The genome of Artemisia annua provides insight into the evolution of Asteraceae family and artemisinin biosynthesis.</title>
        <authorList>
            <person name="Shen Q."/>
            <person name="Zhang L."/>
            <person name="Liao Z."/>
            <person name="Wang S."/>
            <person name="Yan T."/>
            <person name="Shi P."/>
            <person name="Liu M."/>
            <person name="Fu X."/>
            <person name="Pan Q."/>
            <person name="Wang Y."/>
            <person name="Lv Z."/>
            <person name="Lu X."/>
            <person name="Zhang F."/>
            <person name="Jiang W."/>
            <person name="Ma Y."/>
            <person name="Chen M."/>
            <person name="Hao X."/>
            <person name="Li L."/>
            <person name="Tang Y."/>
            <person name="Lv G."/>
            <person name="Zhou Y."/>
            <person name="Sun X."/>
            <person name="Brodelius P.E."/>
            <person name="Rose J.K.C."/>
            <person name="Tang K."/>
        </authorList>
    </citation>
    <scope>NUCLEOTIDE SEQUENCE [LARGE SCALE GENOMIC DNA]</scope>
    <source>
        <strain evidence="2">cv. Huhao1</strain>
        <tissue evidence="1">Leaf</tissue>
    </source>
</reference>
<dbReference type="STRING" id="35608.A0A2U1MJW8"/>
<proteinExistence type="predicted"/>
<dbReference type="Proteomes" id="UP000245207">
    <property type="component" value="Unassembled WGS sequence"/>
</dbReference>
<sequence>MPQPNVFSWNNTIIRAYCGVVEFYGSRYAQDGFFMEVLELFREMQMEGGVTPNYVSLISVLLAVSGLGALEIGKWD</sequence>
<dbReference type="EMBL" id="PKPP01005074">
    <property type="protein sequence ID" value="PWA61570.1"/>
    <property type="molecule type" value="Genomic_DNA"/>
</dbReference>
<accession>A0A2U1MJW8</accession>
<comment type="caution">
    <text evidence="1">The sequence shown here is derived from an EMBL/GenBank/DDBJ whole genome shotgun (WGS) entry which is preliminary data.</text>
</comment>
<keyword evidence="2" id="KW-1185">Reference proteome</keyword>
<dbReference type="OrthoDB" id="185373at2759"/>
<evidence type="ECO:0000313" key="1">
    <source>
        <dbReference type="EMBL" id="PWA61570.1"/>
    </source>
</evidence>
<name>A0A2U1MJW8_ARTAN</name>
<dbReference type="AlphaFoldDB" id="A0A2U1MJW8"/>
<evidence type="ECO:0000313" key="2">
    <source>
        <dbReference type="Proteomes" id="UP000245207"/>
    </source>
</evidence>
<dbReference type="Gene3D" id="1.25.40.10">
    <property type="entry name" value="Tetratricopeptide repeat domain"/>
    <property type="match status" value="1"/>
</dbReference>
<gene>
    <name evidence="1" type="ORF">CTI12_AA371910</name>
</gene>
<protein>
    <submittedName>
        <fullName evidence="1">Pentatricopeptide repeat (PPR) superfamily protein</fullName>
    </submittedName>
</protein>